<sequence>MDGQTTTEVFVYGSLLRGGQYHSLMSGAEFLREDSLRGIDLYDLGPYPMAIPGQNRLYGECYRIPLGLLSRLDELEEHPHVYERQWLCLDSGNFAWIYLGRPEQVQGCVLIPDGRWRKLA</sequence>
<dbReference type="InterPro" id="IPR013024">
    <property type="entry name" value="GGCT-like"/>
</dbReference>
<evidence type="ECO:0000313" key="2">
    <source>
        <dbReference type="EMBL" id="MCJ2544345.1"/>
    </source>
</evidence>
<dbReference type="RefSeq" id="WP_244352822.1">
    <property type="nucleotide sequence ID" value="NZ_JAFIRA010000059.1"/>
</dbReference>
<accession>A0ABT0CG08</accession>
<organism evidence="2 3">
    <name type="scientific">Thermostichus vulcanus str. 'Rupite'</name>
    <dbReference type="NCBI Taxonomy" id="2813851"/>
    <lineage>
        <taxon>Bacteria</taxon>
        <taxon>Bacillati</taxon>
        <taxon>Cyanobacteriota</taxon>
        <taxon>Cyanophyceae</taxon>
        <taxon>Thermostichales</taxon>
        <taxon>Thermostichaceae</taxon>
        <taxon>Thermostichus</taxon>
    </lineage>
</organism>
<dbReference type="CDD" id="cd06661">
    <property type="entry name" value="GGCT_like"/>
    <property type="match status" value="1"/>
</dbReference>
<dbReference type="Gene3D" id="3.10.490.10">
    <property type="entry name" value="Gamma-glutamyl cyclotransferase-like"/>
    <property type="match status" value="1"/>
</dbReference>
<dbReference type="InterPro" id="IPR036568">
    <property type="entry name" value="GGCT-like_sf"/>
</dbReference>
<dbReference type="SUPFAM" id="SSF110857">
    <property type="entry name" value="Gamma-glutamyl cyclotransferase-like"/>
    <property type="match status" value="1"/>
</dbReference>
<dbReference type="Proteomes" id="UP000830835">
    <property type="component" value="Unassembled WGS sequence"/>
</dbReference>
<feature type="domain" description="Gamma-glutamylcyclotransferase AIG2-like" evidence="1">
    <location>
        <begin position="9"/>
        <end position="118"/>
    </location>
</feature>
<comment type="caution">
    <text evidence="2">The sequence shown here is derived from an EMBL/GenBank/DDBJ whole genome shotgun (WGS) entry which is preliminary data.</text>
</comment>
<dbReference type="InterPro" id="IPR009288">
    <property type="entry name" value="AIG2-like_dom"/>
</dbReference>
<proteinExistence type="predicted"/>
<dbReference type="EMBL" id="JAFIRA010000059">
    <property type="protein sequence ID" value="MCJ2544345.1"/>
    <property type="molecule type" value="Genomic_DNA"/>
</dbReference>
<gene>
    <name evidence="2" type="ORF">JX360_15770</name>
</gene>
<evidence type="ECO:0000259" key="1">
    <source>
        <dbReference type="Pfam" id="PF06094"/>
    </source>
</evidence>
<protein>
    <submittedName>
        <fullName evidence="2">Gamma-glutamylcyclotransferase</fullName>
    </submittedName>
</protein>
<dbReference type="Pfam" id="PF06094">
    <property type="entry name" value="GGACT"/>
    <property type="match status" value="1"/>
</dbReference>
<evidence type="ECO:0000313" key="3">
    <source>
        <dbReference type="Proteomes" id="UP000830835"/>
    </source>
</evidence>
<keyword evidence="3" id="KW-1185">Reference proteome</keyword>
<reference evidence="2" key="1">
    <citation type="submission" date="2021-02" db="EMBL/GenBank/DDBJ databases">
        <title>The CRISPR/cas machinery reduction and long-range gene transfer in the hot spring cyanobacterium Synechococcus.</title>
        <authorList>
            <person name="Dvorak P."/>
            <person name="Jahodarova E."/>
            <person name="Hasler P."/>
            <person name="Poulickova A."/>
        </authorList>
    </citation>
    <scope>NUCLEOTIDE SEQUENCE</scope>
    <source>
        <strain evidence="2">Rupite</strain>
    </source>
</reference>
<name>A0ABT0CG08_THEVL</name>